<dbReference type="Proteomes" id="UP000772434">
    <property type="component" value="Unassembled WGS sequence"/>
</dbReference>
<feature type="compositionally biased region" description="Basic and acidic residues" evidence="2">
    <location>
        <begin position="177"/>
        <end position="195"/>
    </location>
</feature>
<proteinExistence type="predicted"/>
<feature type="region of interest" description="Disordered" evidence="2">
    <location>
        <begin position="220"/>
        <end position="270"/>
    </location>
</feature>
<sequence>MSEAAHRSACFKIHSVETSFILEHAGIFESTRAEVRCSLCRETASACIRPDESLTCNLCHKRKKQCDFFTLLRFCAYANLEGIHVSEAVARLRGAPKILDFPAELYKKALKVLEARSNRPSELGRIMDERERLFPQADEDTERLREFIATDRAQDPSRGGVVVEKRRKHPKKMKKAKNPEKLRDVPSSQSHDRHGPLRVLIPALPRVAAPVPLAPIPLPTIVSPTSPPHPSSSTDPSLRTKRAAPVEADSNRNVRPRLDNSIPLAPTRAPVDMGKMIPHVPLPSQDLNAQFHSRGYNLEQQSFLADFVGNHRSTVQELQEERDRAARYRSERDHLRQELAEVTSRSAGFEAEAHVERTRAELLAVQLKESTSSSAMLRKEFLKSRERTKELEQRLAVRPPMVTDSEEFLHLEEENRRLRASEDHLREELKRAEGTFEAIQSNHEEVLRRNDRIVEASRRVQWGKEALESQLREARYEMSALGNMLKSAAGSSNDSLVRKLQSDRELLILERNIALEYALMLRQLDLPGFINRFEQRVTEPVFRLYNLLSVSDDPAVADSPLNITVGHIKLWLKRRRGYTFDGVM</sequence>
<keyword evidence="4" id="KW-1185">Reference proteome</keyword>
<gene>
    <name evidence="3" type="ORF">BDP27DRAFT_1369855</name>
</gene>
<dbReference type="AlphaFoldDB" id="A0A9P5P947"/>
<accession>A0A9P5P947</accession>
<comment type="caution">
    <text evidence="3">The sequence shown here is derived from an EMBL/GenBank/DDBJ whole genome shotgun (WGS) entry which is preliminary data.</text>
</comment>
<evidence type="ECO:0000313" key="3">
    <source>
        <dbReference type="EMBL" id="KAF9061214.1"/>
    </source>
</evidence>
<evidence type="ECO:0000256" key="1">
    <source>
        <dbReference type="SAM" id="Coils"/>
    </source>
</evidence>
<feature type="compositionally biased region" description="Basic and acidic residues" evidence="2">
    <location>
        <begin position="249"/>
        <end position="258"/>
    </location>
</feature>
<dbReference type="EMBL" id="JADNRY010000210">
    <property type="protein sequence ID" value="KAF9061214.1"/>
    <property type="molecule type" value="Genomic_DNA"/>
</dbReference>
<feature type="coiled-coil region" evidence="1">
    <location>
        <begin position="408"/>
        <end position="484"/>
    </location>
</feature>
<feature type="compositionally biased region" description="Basic residues" evidence="2">
    <location>
        <begin position="165"/>
        <end position="176"/>
    </location>
</feature>
<name>A0A9P5P947_9AGAR</name>
<keyword evidence="1" id="KW-0175">Coiled coil</keyword>
<feature type="coiled-coil region" evidence="1">
    <location>
        <begin position="318"/>
        <end position="352"/>
    </location>
</feature>
<evidence type="ECO:0000313" key="4">
    <source>
        <dbReference type="Proteomes" id="UP000772434"/>
    </source>
</evidence>
<evidence type="ECO:0000256" key="2">
    <source>
        <dbReference type="SAM" id="MobiDB-lite"/>
    </source>
</evidence>
<protein>
    <submittedName>
        <fullName evidence="3">Uncharacterized protein</fullName>
    </submittedName>
</protein>
<feature type="region of interest" description="Disordered" evidence="2">
    <location>
        <begin position="155"/>
        <end position="195"/>
    </location>
</feature>
<reference evidence="3" key="1">
    <citation type="submission" date="2020-11" db="EMBL/GenBank/DDBJ databases">
        <authorList>
            <consortium name="DOE Joint Genome Institute"/>
            <person name="Ahrendt S."/>
            <person name="Riley R."/>
            <person name="Andreopoulos W."/>
            <person name="Labutti K."/>
            <person name="Pangilinan J."/>
            <person name="Ruiz-Duenas F.J."/>
            <person name="Barrasa J.M."/>
            <person name="Sanchez-Garcia M."/>
            <person name="Camarero S."/>
            <person name="Miyauchi S."/>
            <person name="Serrano A."/>
            <person name="Linde D."/>
            <person name="Babiker R."/>
            <person name="Drula E."/>
            <person name="Ayuso-Fernandez I."/>
            <person name="Pacheco R."/>
            <person name="Padilla G."/>
            <person name="Ferreira P."/>
            <person name="Barriuso J."/>
            <person name="Kellner H."/>
            <person name="Castanera R."/>
            <person name="Alfaro M."/>
            <person name="Ramirez L."/>
            <person name="Pisabarro A.G."/>
            <person name="Kuo A."/>
            <person name="Tritt A."/>
            <person name="Lipzen A."/>
            <person name="He G."/>
            <person name="Yan M."/>
            <person name="Ng V."/>
            <person name="Cullen D."/>
            <person name="Martin F."/>
            <person name="Rosso M.-N."/>
            <person name="Henrissat B."/>
            <person name="Hibbett D."/>
            <person name="Martinez A.T."/>
            <person name="Grigoriev I.V."/>
        </authorList>
    </citation>
    <scope>NUCLEOTIDE SEQUENCE</scope>
    <source>
        <strain evidence="3">AH 40177</strain>
    </source>
</reference>
<organism evidence="3 4">
    <name type="scientific">Rhodocollybia butyracea</name>
    <dbReference type="NCBI Taxonomy" id="206335"/>
    <lineage>
        <taxon>Eukaryota</taxon>
        <taxon>Fungi</taxon>
        <taxon>Dikarya</taxon>
        <taxon>Basidiomycota</taxon>
        <taxon>Agaricomycotina</taxon>
        <taxon>Agaricomycetes</taxon>
        <taxon>Agaricomycetidae</taxon>
        <taxon>Agaricales</taxon>
        <taxon>Marasmiineae</taxon>
        <taxon>Omphalotaceae</taxon>
        <taxon>Rhodocollybia</taxon>
    </lineage>
</organism>